<accession>A0A0F9KF75</accession>
<name>A0A0F9KF75_9ZZZZ</name>
<dbReference type="AlphaFoldDB" id="A0A0F9KF75"/>
<feature type="transmembrane region" description="Helical" evidence="1">
    <location>
        <begin position="399"/>
        <end position="418"/>
    </location>
</feature>
<dbReference type="Pfam" id="PF09972">
    <property type="entry name" value="DUF2207"/>
    <property type="match status" value="1"/>
</dbReference>
<keyword evidence="1" id="KW-0472">Membrane</keyword>
<organism evidence="4">
    <name type="scientific">marine sediment metagenome</name>
    <dbReference type="NCBI Taxonomy" id="412755"/>
    <lineage>
        <taxon>unclassified sequences</taxon>
        <taxon>metagenomes</taxon>
        <taxon>ecological metagenomes</taxon>
    </lineage>
</organism>
<dbReference type="InterPro" id="IPR048389">
    <property type="entry name" value="YciQ-like_C"/>
</dbReference>
<evidence type="ECO:0000259" key="2">
    <source>
        <dbReference type="Pfam" id="PF09972"/>
    </source>
</evidence>
<proteinExistence type="predicted"/>
<reference evidence="4" key="1">
    <citation type="journal article" date="2015" name="Nature">
        <title>Complex archaea that bridge the gap between prokaryotes and eukaryotes.</title>
        <authorList>
            <person name="Spang A."/>
            <person name="Saw J.H."/>
            <person name="Jorgensen S.L."/>
            <person name="Zaremba-Niedzwiedzka K."/>
            <person name="Martijn J."/>
            <person name="Lind A.E."/>
            <person name="van Eijk R."/>
            <person name="Schleper C."/>
            <person name="Guy L."/>
            <person name="Ettema T.J."/>
        </authorList>
    </citation>
    <scope>NUCLEOTIDE SEQUENCE</scope>
</reference>
<protein>
    <recommendedName>
        <fullName evidence="5">DUF2207 domain-containing protein</fullName>
    </recommendedName>
</protein>
<evidence type="ECO:0008006" key="5">
    <source>
        <dbReference type="Google" id="ProtNLM"/>
    </source>
</evidence>
<feature type="transmembrane region" description="Helical" evidence="1">
    <location>
        <begin position="237"/>
        <end position="255"/>
    </location>
</feature>
<dbReference type="Pfam" id="PF20990">
    <property type="entry name" value="DUF2207_C"/>
    <property type="match status" value="1"/>
</dbReference>
<evidence type="ECO:0000256" key="1">
    <source>
        <dbReference type="SAM" id="Phobius"/>
    </source>
</evidence>
<keyword evidence="1" id="KW-1133">Transmembrane helix</keyword>
<dbReference type="InterPro" id="IPR018702">
    <property type="entry name" value="DUF2207"/>
</dbReference>
<evidence type="ECO:0000313" key="4">
    <source>
        <dbReference type="EMBL" id="KKM80859.1"/>
    </source>
</evidence>
<sequence>MKKTNKLIGLSCLLLVCFFTSRAWGWTIKNFTSEITLGNDSTLTVNEHISVNFQLESKHGIYRDIPVRYKRGSVNYNLRLKVISVTDEDGTGRPYEISRKGAYISTKIGDPSRYVQGIQTYNVSYQVERGINYFDDHDELYWNVTGDEWDVAIGEAKALINLPDEIDQKEVTWKSFTGPRGSTSSRARVYWEGSRLVATLENIRPREGLTIVVSIPKGYLTKPGIFLRILWLVQDNGFFLVPVIVFILMFLLWFTRGRNPKIPRSIMVKYHPPSELTPSEAGTLMDERADLTDITAMAIDLAVRGYMKIKQTDSTKLLFLSKKDYYFTLLKKDYASDRALKKHELSFLMGIFESGKTEVALSSLKNKFHVHLPSIKNSLYQGLTRNGYFSGRPDKMRKAYMGFGLVLIIGGIFLTRSFGRLDLMISFPLSGAIVIAFSFIMPRLSVKGVSMLYELLGLKEFINRAEKDRLERLSKEDPTVFDRVLPYAMVMGVADEWAEAFKDLYREPPGWYESSAWPVTGFYTALLVADLGEGLRAMGSTFSSSPPRTSAASGGSGFSGGFSGGGFGGGGGGSW</sequence>
<feature type="domain" description="DUF2207" evidence="2">
    <location>
        <begin position="27"/>
        <end position="214"/>
    </location>
</feature>
<feature type="transmembrane region" description="Helical" evidence="1">
    <location>
        <begin position="424"/>
        <end position="441"/>
    </location>
</feature>
<keyword evidence="1" id="KW-0812">Transmembrane</keyword>
<feature type="domain" description="Predicted membrane protein YciQ-like C-terminal" evidence="3">
    <location>
        <begin position="269"/>
        <end position="501"/>
    </location>
</feature>
<dbReference type="EMBL" id="LAZR01008117">
    <property type="protein sequence ID" value="KKM80859.1"/>
    <property type="molecule type" value="Genomic_DNA"/>
</dbReference>
<comment type="caution">
    <text evidence="4">The sequence shown here is derived from an EMBL/GenBank/DDBJ whole genome shotgun (WGS) entry which is preliminary data.</text>
</comment>
<gene>
    <name evidence="4" type="ORF">LCGC14_1335670</name>
</gene>
<evidence type="ECO:0000259" key="3">
    <source>
        <dbReference type="Pfam" id="PF20990"/>
    </source>
</evidence>